<dbReference type="InterPro" id="IPR032465">
    <property type="entry name" value="ACMSD"/>
</dbReference>
<evidence type="ECO:0000256" key="5">
    <source>
        <dbReference type="ARBA" id="ARBA00023239"/>
    </source>
</evidence>
<evidence type="ECO:0000256" key="7">
    <source>
        <dbReference type="ARBA" id="ARBA00038889"/>
    </source>
</evidence>
<feature type="region of interest" description="Disordered" evidence="9">
    <location>
        <begin position="1"/>
        <end position="20"/>
    </location>
</feature>
<dbReference type="InterPro" id="IPR032466">
    <property type="entry name" value="Metal_Hydrolase"/>
</dbReference>
<protein>
    <recommendedName>
        <fullName evidence="7">6-methylsalicylate decarboxylase</fullName>
        <ecNumber evidence="7">4.1.1.52</ecNumber>
    </recommendedName>
</protein>
<evidence type="ECO:0000256" key="9">
    <source>
        <dbReference type="SAM" id="MobiDB-lite"/>
    </source>
</evidence>
<comment type="similarity">
    <text evidence="1">Belongs to the metallo-dependent hydrolases superfamily. ACMSD family.</text>
</comment>
<dbReference type="GO" id="GO:0016787">
    <property type="term" value="F:hydrolase activity"/>
    <property type="evidence" value="ECO:0007669"/>
    <property type="project" value="InterPro"/>
</dbReference>
<keyword evidence="2" id="KW-0479">Metal-binding</keyword>
<dbReference type="PANTHER" id="PTHR21240">
    <property type="entry name" value="2-AMINO-3-CARBOXYLMUCONATE-6-SEMIALDEHYDE DECARBOXYLASE"/>
    <property type="match status" value="1"/>
</dbReference>
<dbReference type="GO" id="GO:0047596">
    <property type="term" value="F:6-methylsalicylate decarboxylase activity"/>
    <property type="evidence" value="ECO:0007669"/>
    <property type="project" value="UniProtKB-EC"/>
</dbReference>
<evidence type="ECO:0000313" key="12">
    <source>
        <dbReference type="Proteomes" id="UP001310594"/>
    </source>
</evidence>
<dbReference type="Pfam" id="PF04909">
    <property type="entry name" value="Amidohydro_2"/>
    <property type="match status" value="1"/>
</dbReference>
<comment type="caution">
    <text evidence="11">The sequence shown here is derived from an EMBL/GenBank/DDBJ whole genome shotgun (WGS) entry which is preliminary data.</text>
</comment>
<evidence type="ECO:0000256" key="6">
    <source>
        <dbReference type="ARBA" id="ARBA00036832"/>
    </source>
</evidence>
<dbReference type="Proteomes" id="UP001310594">
    <property type="component" value="Unassembled WGS sequence"/>
</dbReference>
<dbReference type="Gene3D" id="3.20.20.140">
    <property type="entry name" value="Metal-dependent hydrolases"/>
    <property type="match status" value="1"/>
</dbReference>
<keyword evidence="5 8" id="KW-0456">Lyase</keyword>
<gene>
    <name evidence="11" type="ORF">LTR97_012205</name>
</gene>
<dbReference type="InterPro" id="IPR006680">
    <property type="entry name" value="Amidohydro-rel"/>
</dbReference>
<dbReference type="SUPFAM" id="SSF51556">
    <property type="entry name" value="Metallo-dependent hydrolases"/>
    <property type="match status" value="1"/>
</dbReference>
<reference evidence="11" key="1">
    <citation type="submission" date="2023-08" db="EMBL/GenBank/DDBJ databases">
        <title>Black Yeasts Isolated from many extreme environments.</title>
        <authorList>
            <person name="Coleine C."/>
            <person name="Stajich J.E."/>
            <person name="Selbmann L."/>
        </authorList>
    </citation>
    <scope>NUCLEOTIDE SEQUENCE</scope>
    <source>
        <strain evidence="11">CCFEE 5810</strain>
    </source>
</reference>
<sequence>MSISFIAGTSDSGITPGSSPNRRVMAKIDVHHHVYPPVFTEALQRAGGDPSGWYVPEWTIEADHQICKAVGISTAILSVTAPGPSIEADPVQAAKLARACNEFCANVRDKQPDAYGFFASVPSLLDVEACLREIEYSLDGLKADGVILLSRYGDDNHYLGHPAFQPVWAALSARKALVFIHPTHPVDTHLVNTRLPQPMFDYPHETGRTAIDLITSGMLREHAVDCGTLPYLIDRVAGMLPNTPMSTGKSRNDILDEARMFYYDTALASSPMALQALRELLGKDGEDHILFGSDFPNAPTASIEYMTDQLNSSKAFDVGSLRGNALKLLPRLQSRES</sequence>
<accession>A0AAN7VZD8</accession>
<dbReference type="AlphaFoldDB" id="A0AAN7VZD8"/>
<evidence type="ECO:0000256" key="8">
    <source>
        <dbReference type="RuleBase" id="RU366045"/>
    </source>
</evidence>
<dbReference type="GO" id="GO:0046872">
    <property type="term" value="F:metal ion binding"/>
    <property type="evidence" value="ECO:0007669"/>
    <property type="project" value="UniProtKB-KW"/>
</dbReference>
<evidence type="ECO:0000256" key="1">
    <source>
        <dbReference type="ARBA" id="ARBA00005871"/>
    </source>
</evidence>
<evidence type="ECO:0000256" key="4">
    <source>
        <dbReference type="ARBA" id="ARBA00022833"/>
    </source>
</evidence>
<evidence type="ECO:0000313" key="11">
    <source>
        <dbReference type="EMBL" id="KAK5690649.1"/>
    </source>
</evidence>
<proteinExistence type="inferred from homology"/>
<dbReference type="EC" id="4.1.1.52" evidence="7"/>
<evidence type="ECO:0000256" key="2">
    <source>
        <dbReference type="ARBA" id="ARBA00022723"/>
    </source>
</evidence>
<dbReference type="GO" id="GO:0019748">
    <property type="term" value="P:secondary metabolic process"/>
    <property type="evidence" value="ECO:0007669"/>
    <property type="project" value="TreeGrafter"/>
</dbReference>
<name>A0AAN7VZD8_9PEZI</name>
<keyword evidence="4" id="KW-0862">Zinc</keyword>
<feature type="domain" description="Amidohydrolase-related" evidence="10">
    <location>
        <begin position="28"/>
        <end position="330"/>
    </location>
</feature>
<evidence type="ECO:0000256" key="3">
    <source>
        <dbReference type="ARBA" id="ARBA00022793"/>
    </source>
</evidence>
<evidence type="ECO:0000259" key="10">
    <source>
        <dbReference type="Pfam" id="PF04909"/>
    </source>
</evidence>
<dbReference type="EMBL" id="JAVRQU010000024">
    <property type="protein sequence ID" value="KAK5690649.1"/>
    <property type="molecule type" value="Genomic_DNA"/>
</dbReference>
<comment type="catalytic activity">
    <reaction evidence="6">
        <text>6-methylsalicylate + H(+) = 3-methylphenol + CO2</text>
        <dbReference type="Rhea" id="RHEA:23112"/>
        <dbReference type="ChEBI" id="CHEBI:15378"/>
        <dbReference type="ChEBI" id="CHEBI:16526"/>
        <dbReference type="ChEBI" id="CHEBI:17231"/>
        <dbReference type="ChEBI" id="CHEBI:36658"/>
        <dbReference type="EC" id="4.1.1.52"/>
    </reaction>
    <physiologicalReaction direction="left-to-right" evidence="6">
        <dbReference type="Rhea" id="RHEA:23113"/>
    </physiologicalReaction>
</comment>
<dbReference type="PANTHER" id="PTHR21240:SF29">
    <property type="entry name" value="AMIDOHYDROLASE-RELATED DOMAIN-CONTAINING PROTEIN"/>
    <property type="match status" value="1"/>
</dbReference>
<dbReference type="GO" id="GO:0005829">
    <property type="term" value="C:cytosol"/>
    <property type="evidence" value="ECO:0007669"/>
    <property type="project" value="TreeGrafter"/>
</dbReference>
<organism evidence="11 12">
    <name type="scientific">Elasticomyces elasticus</name>
    <dbReference type="NCBI Taxonomy" id="574655"/>
    <lineage>
        <taxon>Eukaryota</taxon>
        <taxon>Fungi</taxon>
        <taxon>Dikarya</taxon>
        <taxon>Ascomycota</taxon>
        <taxon>Pezizomycotina</taxon>
        <taxon>Dothideomycetes</taxon>
        <taxon>Dothideomycetidae</taxon>
        <taxon>Mycosphaerellales</taxon>
        <taxon>Teratosphaeriaceae</taxon>
        <taxon>Elasticomyces</taxon>
    </lineage>
</organism>
<keyword evidence="3 8" id="KW-0210">Decarboxylase</keyword>